<dbReference type="RefSeq" id="WP_397614211.1">
    <property type="nucleotide sequence ID" value="NZ_JBIRRB010000011.1"/>
</dbReference>
<evidence type="ECO:0000313" key="2">
    <source>
        <dbReference type="EMBL" id="MFI0914195.1"/>
    </source>
</evidence>
<dbReference type="InterPro" id="IPR044548">
    <property type="entry name" value="AF0060_NTP-PPase_MazG-like"/>
</dbReference>
<dbReference type="CDD" id="cd11533">
    <property type="entry name" value="NTP-PPase_Af0060_like"/>
    <property type="match status" value="1"/>
</dbReference>
<organism evidence="2 3">
    <name type="scientific">Streptomyces abikoensis</name>
    <dbReference type="NCBI Taxonomy" id="97398"/>
    <lineage>
        <taxon>Bacteria</taxon>
        <taxon>Bacillati</taxon>
        <taxon>Actinomycetota</taxon>
        <taxon>Actinomycetes</taxon>
        <taxon>Kitasatosporales</taxon>
        <taxon>Streptomycetaceae</taxon>
        <taxon>Streptomyces</taxon>
    </lineage>
</organism>
<dbReference type="Gene3D" id="1.10.287.1080">
    <property type="entry name" value="MazG-like"/>
    <property type="match status" value="1"/>
</dbReference>
<keyword evidence="3" id="KW-1185">Reference proteome</keyword>
<protein>
    <submittedName>
        <fullName evidence="2">MazG-like family protein</fullName>
    </submittedName>
</protein>
<sequence length="205" mass="22534">MTETHVPQQPTEEGAPRPSQTTARDIIHTLLGHAPNNLLIKVENEVRAEVADELRRAPLPTFPEGEQPSRVARTVRSIDTRLAAKGTHSDYWRPTADETEPMAPLWDVARQSSAWLNTANGTSDHETAMRLMKLAEEAGEVMAAYIGMTGQNPRKGTTHQRSDVVAELCDVIITAATALHSFTDDPAATLDDHARRVGQRISRNS</sequence>
<comment type="caution">
    <text evidence="2">The sequence shown here is derived from an EMBL/GenBank/DDBJ whole genome shotgun (WGS) entry which is preliminary data.</text>
</comment>
<evidence type="ECO:0000256" key="1">
    <source>
        <dbReference type="SAM" id="MobiDB-lite"/>
    </source>
</evidence>
<accession>A0ABW7T9J3</accession>
<name>A0ABW7T9J3_9ACTN</name>
<proteinExistence type="predicted"/>
<dbReference type="EMBL" id="JBIRRB010000011">
    <property type="protein sequence ID" value="MFI0914195.1"/>
    <property type="molecule type" value="Genomic_DNA"/>
</dbReference>
<feature type="region of interest" description="Disordered" evidence="1">
    <location>
        <begin position="1"/>
        <end position="20"/>
    </location>
</feature>
<dbReference type="SUPFAM" id="SSF101386">
    <property type="entry name" value="all-alpha NTP pyrophosphatases"/>
    <property type="match status" value="1"/>
</dbReference>
<dbReference type="Proteomes" id="UP001611162">
    <property type="component" value="Unassembled WGS sequence"/>
</dbReference>
<evidence type="ECO:0000313" key="3">
    <source>
        <dbReference type="Proteomes" id="UP001611162"/>
    </source>
</evidence>
<feature type="compositionally biased region" description="Polar residues" evidence="1">
    <location>
        <begin position="1"/>
        <end position="11"/>
    </location>
</feature>
<reference evidence="2 3" key="1">
    <citation type="submission" date="2024-10" db="EMBL/GenBank/DDBJ databases">
        <title>The Natural Products Discovery Center: Release of the First 8490 Sequenced Strains for Exploring Actinobacteria Biosynthetic Diversity.</title>
        <authorList>
            <person name="Kalkreuter E."/>
            <person name="Kautsar S.A."/>
            <person name="Yang D."/>
            <person name="Bader C.D."/>
            <person name="Teijaro C.N."/>
            <person name="Fluegel L."/>
            <person name="Davis C.M."/>
            <person name="Simpson J.R."/>
            <person name="Lauterbach L."/>
            <person name="Steele A.D."/>
            <person name="Gui C."/>
            <person name="Meng S."/>
            <person name="Li G."/>
            <person name="Viehrig K."/>
            <person name="Ye F."/>
            <person name="Su P."/>
            <person name="Kiefer A.F."/>
            <person name="Nichols A."/>
            <person name="Cepeda A.J."/>
            <person name="Yan W."/>
            <person name="Fan B."/>
            <person name="Jiang Y."/>
            <person name="Adhikari A."/>
            <person name="Zheng C.-J."/>
            <person name="Schuster L."/>
            <person name="Cowan T.M."/>
            <person name="Smanski M.J."/>
            <person name="Chevrette M.G."/>
            <person name="De Carvalho L.P.S."/>
            <person name="Shen B."/>
        </authorList>
    </citation>
    <scope>NUCLEOTIDE SEQUENCE [LARGE SCALE GENOMIC DNA]</scope>
    <source>
        <strain evidence="2 3">NPDC020979</strain>
    </source>
</reference>
<gene>
    <name evidence="2" type="ORF">ACH4TF_27635</name>
</gene>